<dbReference type="InterPro" id="IPR000679">
    <property type="entry name" value="Znf_GATA"/>
</dbReference>
<feature type="domain" description="GATA-type" evidence="1">
    <location>
        <begin position="24"/>
        <end position="45"/>
    </location>
</feature>
<protein>
    <recommendedName>
        <fullName evidence="1">GATA-type domain-containing protein</fullName>
    </recommendedName>
</protein>
<sequence length="71" mass="8030">MIRRLKGIEPDDFGFPQPVTGYWCSTCSTPLWRTDGGGTGQCPWCEDHNAEFAAFDARQAALRNHPTRQEM</sequence>
<accession>A0A449CYK8</accession>
<dbReference type="AlphaFoldDB" id="A0A449CYK8"/>
<dbReference type="EMBL" id="CAACXN010000005">
    <property type="protein sequence ID" value="VEW10358.1"/>
    <property type="molecule type" value="Genomic_DNA"/>
</dbReference>
<evidence type="ECO:0000313" key="2">
    <source>
        <dbReference type="EMBL" id="VEW10358.1"/>
    </source>
</evidence>
<dbReference type="GO" id="GO:0043565">
    <property type="term" value="F:sequence-specific DNA binding"/>
    <property type="evidence" value="ECO:0007669"/>
    <property type="project" value="InterPro"/>
</dbReference>
<gene>
    <name evidence="2" type="ORF">NCTC12391_00152</name>
</gene>
<proteinExistence type="predicted"/>
<organism evidence="2 3">
    <name type="scientific">Brevibacterium casei</name>
    <dbReference type="NCBI Taxonomy" id="33889"/>
    <lineage>
        <taxon>Bacteria</taxon>
        <taxon>Bacillati</taxon>
        <taxon>Actinomycetota</taxon>
        <taxon>Actinomycetes</taxon>
        <taxon>Micrococcales</taxon>
        <taxon>Brevibacteriaceae</taxon>
        <taxon>Brevibacterium</taxon>
    </lineage>
</organism>
<evidence type="ECO:0000313" key="3">
    <source>
        <dbReference type="Proteomes" id="UP000386281"/>
    </source>
</evidence>
<dbReference type="Proteomes" id="UP000386281">
    <property type="component" value="Unassembled WGS sequence"/>
</dbReference>
<reference evidence="2 3" key="1">
    <citation type="submission" date="2019-02" db="EMBL/GenBank/DDBJ databases">
        <authorList>
            <consortium name="Pathogen Informatics"/>
        </authorList>
    </citation>
    <scope>NUCLEOTIDE SEQUENCE [LARGE SCALE GENOMIC DNA]</scope>
    <source>
        <strain evidence="2 3">3012STDY7078520</strain>
    </source>
</reference>
<evidence type="ECO:0000259" key="1">
    <source>
        <dbReference type="PROSITE" id="PS50114"/>
    </source>
</evidence>
<name>A0A449CYK8_9MICO</name>
<dbReference type="GO" id="GO:0006355">
    <property type="term" value="P:regulation of DNA-templated transcription"/>
    <property type="evidence" value="ECO:0007669"/>
    <property type="project" value="InterPro"/>
</dbReference>
<dbReference type="PROSITE" id="PS50114">
    <property type="entry name" value="GATA_ZN_FINGER_2"/>
    <property type="match status" value="1"/>
</dbReference>